<feature type="region of interest" description="Disordered" evidence="1">
    <location>
        <begin position="483"/>
        <end position="502"/>
    </location>
</feature>
<dbReference type="AlphaFoldDB" id="A0A0M0K341"/>
<gene>
    <name evidence="2" type="ORF">Ctob_011964</name>
</gene>
<proteinExistence type="predicted"/>
<accession>A0A0M0K341</accession>
<protein>
    <submittedName>
        <fullName evidence="2">Uncharacterized protein</fullName>
    </submittedName>
</protein>
<reference evidence="3" key="1">
    <citation type="journal article" date="2015" name="PLoS Genet.">
        <title>Genome Sequence and Transcriptome Analyses of Chrysochromulina tobin: Metabolic Tools for Enhanced Algal Fitness in the Prominent Order Prymnesiales (Haptophyceae).</title>
        <authorList>
            <person name="Hovde B.T."/>
            <person name="Deodato C.R."/>
            <person name="Hunsperger H.M."/>
            <person name="Ryken S.A."/>
            <person name="Yost W."/>
            <person name="Jha R.K."/>
            <person name="Patterson J."/>
            <person name="Monnat R.J. Jr."/>
            <person name="Barlow S.B."/>
            <person name="Starkenburg S.R."/>
            <person name="Cattolico R.A."/>
        </authorList>
    </citation>
    <scope>NUCLEOTIDE SEQUENCE</scope>
    <source>
        <strain evidence="3">CCMP291</strain>
    </source>
</reference>
<evidence type="ECO:0000313" key="2">
    <source>
        <dbReference type="EMBL" id="KOO32808.1"/>
    </source>
</evidence>
<comment type="caution">
    <text evidence="2">The sequence shown here is derived from an EMBL/GenBank/DDBJ whole genome shotgun (WGS) entry which is preliminary data.</text>
</comment>
<dbReference type="Proteomes" id="UP000037460">
    <property type="component" value="Unassembled WGS sequence"/>
</dbReference>
<keyword evidence="3" id="KW-1185">Reference proteome</keyword>
<name>A0A0M0K341_9EUKA</name>
<dbReference type="EMBL" id="JWZX01001681">
    <property type="protein sequence ID" value="KOO32808.1"/>
    <property type="molecule type" value="Genomic_DNA"/>
</dbReference>
<dbReference type="OrthoDB" id="200232at2759"/>
<evidence type="ECO:0000313" key="3">
    <source>
        <dbReference type="Proteomes" id="UP000037460"/>
    </source>
</evidence>
<organism evidence="2 3">
    <name type="scientific">Chrysochromulina tobinii</name>
    <dbReference type="NCBI Taxonomy" id="1460289"/>
    <lineage>
        <taxon>Eukaryota</taxon>
        <taxon>Haptista</taxon>
        <taxon>Haptophyta</taxon>
        <taxon>Prymnesiophyceae</taxon>
        <taxon>Prymnesiales</taxon>
        <taxon>Chrysochromulinaceae</taxon>
        <taxon>Chrysochromulina</taxon>
    </lineage>
</organism>
<sequence>MVANSNIIWDKRLTPAERNEVYRLAAHKTRVHLYKFTLEKPPPNVCKECGGSAICVHDRIRSTCKECGGSAICAHDRRRSLCKECGGGSICAHDRQRYRCKECGGSAICVHDKRRSECKECGGSAICVHDRIRSLCKECGGSAICAHDRRRSLCKECGATVDEEHWLKAWQLRCETQLTLAQAAAAAAAESVAKGPHYVDSWQRLGQHIASLGATHHGTQKVRAARDEPRAYIEALEHSQERHARLLLEAAVTSNGMSTYAARERTVLMGHVDLAALRRSTDAHGVPLESALCLLLDRDVSELKEYARRPLLLGESACAVLHPAGIMTFAVHLAHTPRAFHSPLYRRDLAKALMMADQQVRITMPTAEGPVLIELKVYDAAEAAAARPKVVTRLEQWQVLGTRVARVAELGSRPTVAVIEDVRCDFWFLQADVLRGALGPLPPNLHRQRSMYEKLPISLSAARVGAYVPDVLVRVALDAPAESEREVDDAPAPASKRAQQAGPDWVQYASWVVERNQGEFSNLEL</sequence>
<evidence type="ECO:0000256" key="1">
    <source>
        <dbReference type="SAM" id="MobiDB-lite"/>
    </source>
</evidence>